<dbReference type="OrthoDB" id="9774361at2"/>
<dbReference type="STRING" id="1120996.SAMN02746066_03038"/>
<feature type="transmembrane region" description="Helical" evidence="6">
    <location>
        <begin position="12"/>
        <end position="28"/>
    </location>
</feature>
<dbReference type="GO" id="GO:0055085">
    <property type="term" value="P:transmembrane transport"/>
    <property type="evidence" value="ECO:0007669"/>
    <property type="project" value="TreeGrafter"/>
</dbReference>
<dbReference type="InterPro" id="IPR002549">
    <property type="entry name" value="AI-2E-like"/>
</dbReference>
<keyword evidence="5 6" id="KW-0472">Membrane</keyword>
<feature type="transmembrane region" description="Helical" evidence="6">
    <location>
        <begin position="330"/>
        <end position="348"/>
    </location>
</feature>
<evidence type="ECO:0000256" key="6">
    <source>
        <dbReference type="SAM" id="Phobius"/>
    </source>
</evidence>
<comment type="subcellular location">
    <subcellularLocation>
        <location evidence="1">Membrane</location>
        <topology evidence="1">Multi-pass membrane protein</topology>
    </subcellularLocation>
</comment>
<keyword evidence="3 6" id="KW-0812">Transmembrane</keyword>
<protein>
    <submittedName>
        <fullName evidence="7">Sporulation integral membrane protein YtvI</fullName>
    </submittedName>
</protein>
<keyword evidence="4 6" id="KW-1133">Transmembrane helix</keyword>
<evidence type="ECO:0000313" key="7">
    <source>
        <dbReference type="EMBL" id="SHM72299.1"/>
    </source>
</evidence>
<evidence type="ECO:0000256" key="3">
    <source>
        <dbReference type="ARBA" id="ARBA00022692"/>
    </source>
</evidence>
<keyword evidence="8" id="KW-1185">Reference proteome</keyword>
<feature type="transmembrane region" description="Helical" evidence="6">
    <location>
        <begin position="227"/>
        <end position="257"/>
    </location>
</feature>
<sequence length="382" mass="43073">MKNPNIYKKIAIDLILTIVIVLLLIFVAPKLIAFFLPFVIGYVIALIANPLVKFLEKRLKIVRKHGSAIVIIVVLALIIGALYLIISVLVRESISFITDLPNLYENLNLQIKEVQNNLQGVYKAFPLGIQKFIDNLGDNIGSYVNVFVQKMELPTISDAGLLVKNAAEFLFMMIITIMSAYFFVAERERMSLQIKKILPETWGDKVKMISDNFKLAFGGYLKAQFKIMLVITIILFAGFEVINVGYAILLALGIAFLDFLPFFGTGAVLWPWAVVELVSGNYFRTVVLLIIYLICQIVRQILQPKLVGDSIGISPLETLIFMYVGYKVKGLLGIIIGIPIGMILVNFYKSGAFDGIIEDIRYITNDIINIRRHKDYNDKKHE</sequence>
<comment type="similarity">
    <text evidence="2">Belongs to the autoinducer-2 exporter (AI-2E) (TC 2.A.86) family.</text>
</comment>
<proteinExistence type="inferred from homology"/>
<evidence type="ECO:0000256" key="5">
    <source>
        <dbReference type="ARBA" id="ARBA00023136"/>
    </source>
</evidence>
<feature type="transmembrane region" description="Helical" evidence="6">
    <location>
        <begin position="269"/>
        <end position="294"/>
    </location>
</feature>
<gene>
    <name evidence="7" type="ORF">SAMN02746066_03038</name>
</gene>
<organism evidence="7 8">
    <name type="scientific">Anaerosporobacter mobilis DSM 15930</name>
    <dbReference type="NCBI Taxonomy" id="1120996"/>
    <lineage>
        <taxon>Bacteria</taxon>
        <taxon>Bacillati</taxon>
        <taxon>Bacillota</taxon>
        <taxon>Clostridia</taxon>
        <taxon>Lachnospirales</taxon>
        <taxon>Lachnospiraceae</taxon>
        <taxon>Anaerosporobacter</taxon>
    </lineage>
</organism>
<dbReference type="Pfam" id="PF01594">
    <property type="entry name" value="AI-2E_transport"/>
    <property type="match status" value="1"/>
</dbReference>
<evidence type="ECO:0000256" key="1">
    <source>
        <dbReference type="ARBA" id="ARBA00004141"/>
    </source>
</evidence>
<evidence type="ECO:0000256" key="2">
    <source>
        <dbReference type="ARBA" id="ARBA00009773"/>
    </source>
</evidence>
<accession>A0A1M7L390</accession>
<name>A0A1M7L390_9FIRM</name>
<dbReference type="PANTHER" id="PTHR21716">
    <property type="entry name" value="TRANSMEMBRANE PROTEIN"/>
    <property type="match status" value="1"/>
</dbReference>
<dbReference type="PANTHER" id="PTHR21716:SF68">
    <property type="entry name" value="TRANSPORT PROTEIN YTVI-RELATED"/>
    <property type="match status" value="1"/>
</dbReference>
<feature type="transmembrane region" description="Helical" evidence="6">
    <location>
        <begin position="67"/>
        <end position="90"/>
    </location>
</feature>
<dbReference type="GO" id="GO:0016020">
    <property type="term" value="C:membrane"/>
    <property type="evidence" value="ECO:0007669"/>
    <property type="project" value="UniProtKB-SubCell"/>
</dbReference>
<evidence type="ECO:0000256" key="4">
    <source>
        <dbReference type="ARBA" id="ARBA00022989"/>
    </source>
</evidence>
<dbReference type="RefSeq" id="WP_073289236.1">
    <property type="nucleotide sequence ID" value="NZ_FRCP01000015.1"/>
</dbReference>
<dbReference type="InterPro" id="IPR014227">
    <property type="entry name" value="YtvI-like"/>
</dbReference>
<dbReference type="EMBL" id="FRCP01000015">
    <property type="protein sequence ID" value="SHM72299.1"/>
    <property type="molecule type" value="Genomic_DNA"/>
</dbReference>
<feature type="transmembrane region" description="Helical" evidence="6">
    <location>
        <begin position="166"/>
        <end position="185"/>
    </location>
</feature>
<feature type="transmembrane region" description="Helical" evidence="6">
    <location>
        <begin position="34"/>
        <end position="55"/>
    </location>
</feature>
<dbReference type="AlphaFoldDB" id="A0A1M7L390"/>
<reference evidence="7 8" key="1">
    <citation type="submission" date="2016-11" db="EMBL/GenBank/DDBJ databases">
        <authorList>
            <person name="Jaros S."/>
            <person name="Januszkiewicz K."/>
            <person name="Wedrychowicz H."/>
        </authorList>
    </citation>
    <scope>NUCLEOTIDE SEQUENCE [LARGE SCALE GENOMIC DNA]</scope>
    <source>
        <strain evidence="7 8">DSM 15930</strain>
    </source>
</reference>
<dbReference type="Proteomes" id="UP000184038">
    <property type="component" value="Unassembled WGS sequence"/>
</dbReference>
<evidence type="ECO:0000313" key="8">
    <source>
        <dbReference type="Proteomes" id="UP000184038"/>
    </source>
</evidence>
<dbReference type="NCBIfam" id="TIGR02872">
    <property type="entry name" value="spore_ytvI"/>
    <property type="match status" value="1"/>
</dbReference>